<reference evidence="4 5" key="1">
    <citation type="submission" date="2011-01" db="EMBL/GenBank/DDBJ databases">
        <title>Whole genome sequence of Caldisericum exile AZM16c01.</title>
        <authorList>
            <person name="Narita-Yamada S."/>
            <person name="Kawakoshi A."/>
            <person name="Nakamura S."/>
            <person name="Sasagawa M."/>
            <person name="Fukada J."/>
            <person name="Sekine M."/>
            <person name="Kato Y."/>
            <person name="Fukai R."/>
            <person name="Sasaki K."/>
            <person name="Hanamaki A."/>
            <person name="Narita H."/>
            <person name="Konno Y."/>
            <person name="Mori K."/>
            <person name="Yamazaki S."/>
            <person name="Suzuki K."/>
            <person name="Fujita N."/>
        </authorList>
    </citation>
    <scope>NUCLEOTIDE SEQUENCE [LARGE SCALE GENOMIC DNA]</scope>
    <source>
        <strain evidence="5">DSM 21853 / NBRC 104410 / AZM16c01</strain>
    </source>
</reference>
<dbReference type="SUPFAM" id="SSF55781">
    <property type="entry name" value="GAF domain-like"/>
    <property type="match status" value="1"/>
</dbReference>
<evidence type="ECO:0008006" key="6">
    <source>
        <dbReference type="Google" id="ProtNLM"/>
    </source>
</evidence>
<protein>
    <recommendedName>
        <fullName evidence="6">HD-GYP domain-containing protein</fullName>
    </recommendedName>
</protein>
<evidence type="ECO:0000313" key="5">
    <source>
        <dbReference type="Proteomes" id="UP000004793"/>
    </source>
</evidence>
<dbReference type="SMART" id="SM00471">
    <property type="entry name" value="HDc"/>
    <property type="match status" value="1"/>
</dbReference>
<keyword evidence="1" id="KW-1133">Transmembrane helix</keyword>
<organism evidence="4 5">
    <name type="scientific">Caldisericum exile (strain DSM 21853 / NBRC 104410 / AZM16c01)</name>
    <dbReference type="NCBI Taxonomy" id="511051"/>
    <lineage>
        <taxon>Bacteria</taxon>
        <taxon>Pseudomonadati</taxon>
        <taxon>Caldisericota/Cryosericota group</taxon>
        <taxon>Caldisericota</taxon>
        <taxon>Caldisericia</taxon>
        <taxon>Caldisericales</taxon>
        <taxon>Caldisericaceae</taxon>
        <taxon>Caldisericum</taxon>
    </lineage>
</organism>
<evidence type="ECO:0000256" key="1">
    <source>
        <dbReference type="SAM" id="Phobius"/>
    </source>
</evidence>
<dbReference type="InterPro" id="IPR006674">
    <property type="entry name" value="HD_domain"/>
</dbReference>
<dbReference type="Proteomes" id="UP000004793">
    <property type="component" value="Chromosome"/>
</dbReference>
<dbReference type="SUPFAM" id="SSF109604">
    <property type="entry name" value="HD-domain/PDEase-like"/>
    <property type="match status" value="1"/>
</dbReference>
<dbReference type="PROSITE" id="PS51831">
    <property type="entry name" value="HD"/>
    <property type="match status" value="1"/>
</dbReference>
<dbReference type="PANTHER" id="PTHR43155">
    <property type="entry name" value="CYCLIC DI-GMP PHOSPHODIESTERASE PA4108-RELATED"/>
    <property type="match status" value="1"/>
</dbReference>
<name>A0A7U6JFJ1_CALEA</name>
<dbReference type="KEGG" id="cex:CSE_03680"/>
<feature type="domain" description="HD-GYP" evidence="3">
    <location>
        <begin position="199"/>
        <end position="394"/>
    </location>
</feature>
<proteinExistence type="predicted"/>
<dbReference type="NCBIfam" id="TIGR00277">
    <property type="entry name" value="HDIG"/>
    <property type="match status" value="1"/>
</dbReference>
<dbReference type="PROSITE" id="PS51832">
    <property type="entry name" value="HD_GYP"/>
    <property type="match status" value="1"/>
</dbReference>
<dbReference type="Gene3D" id="3.30.450.40">
    <property type="match status" value="1"/>
</dbReference>
<feature type="domain" description="HD" evidence="2">
    <location>
        <begin position="221"/>
        <end position="343"/>
    </location>
</feature>
<dbReference type="Gene3D" id="1.10.3210.10">
    <property type="entry name" value="Hypothetical protein af1432"/>
    <property type="match status" value="1"/>
</dbReference>
<evidence type="ECO:0000313" key="4">
    <source>
        <dbReference type="EMBL" id="BAL80494.1"/>
    </source>
</evidence>
<keyword evidence="1" id="KW-0472">Membrane</keyword>
<dbReference type="PANTHER" id="PTHR43155:SF2">
    <property type="entry name" value="CYCLIC DI-GMP PHOSPHODIESTERASE PA4108"/>
    <property type="match status" value="1"/>
</dbReference>
<dbReference type="RefSeq" id="WP_014452900.1">
    <property type="nucleotide sequence ID" value="NC_017096.1"/>
</dbReference>
<sequence>MNSILTIISVLLVLSIGLLVYTVLKLREANLKIAKQTLILNSVQKLSRKMYQLENREFFFTEMWSILKQITDANEFTYFKFDGIDALIPEFVEGIYKEQILKSRLKIGEGFSGKVALDKTPQYLNGANKSSIAKHVPGTPNEDSALLAAPVIFNSELYGVILLTKLGGKSFNKEELNITEIFVNMASSLIAGSRLVSTIKSGFIDMLKTLITAVELKDTYTAGHSLRVSRISEIIAKNMGLPKNEVTKCKIGGLLHDIGKIGISEEILKKDTPITQDLLTEIFRHPELGYRLIKKLKTLEGVSETVLYHHEWYNGRGYPKGLKDGQIPISSRIVHVADAIDAMVSGRPHSKKKTLDETFSELVDFSGTQFDPKVVQTVLNSKDEVKSVYAEEIKETILDDEELFEVL</sequence>
<dbReference type="EMBL" id="AP012051">
    <property type="protein sequence ID" value="BAL80494.1"/>
    <property type="molecule type" value="Genomic_DNA"/>
</dbReference>
<dbReference type="InterPro" id="IPR006675">
    <property type="entry name" value="HDIG_dom"/>
</dbReference>
<accession>A0A7U6JFJ1</accession>
<dbReference type="OrthoDB" id="9769359at2"/>
<dbReference type="InterPro" id="IPR029016">
    <property type="entry name" value="GAF-like_dom_sf"/>
</dbReference>
<evidence type="ECO:0000259" key="2">
    <source>
        <dbReference type="PROSITE" id="PS51831"/>
    </source>
</evidence>
<keyword evidence="5" id="KW-1185">Reference proteome</keyword>
<gene>
    <name evidence="4" type="ordered locus">CSE_03680</name>
</gene>
<dbReference type="Pfam" id="PF13487">
    <property type="entry name" value="HD_5"/>
    <property type="match status" value="1"/>
</dbReference>
<dbReference type="CDD" id="cd00077">
    <property type="entry name" value="HDc"/>
    <property type="match status" value="1"/>
</dbReference>
<dbReference type="AlphaFoldDB" id="A0A7U6JFJ1"/>
<keyword evidence="1" id="KW-0812">Transmembrane</keyword>
<feature type="transmembrane region" description="Helical" evidence="1">
    <location>
        <begin position="6"/>
        <end position="24"/>
    </location>
</feature>
<dbReference type="InterPro" id="IPR037522">
    <property type="entry name" value="HD_GYP_dom"/>
</dbReference>
<evidence type="ECO:0000259" key="3">
    <source>
        <dbReference type="PROSITE" id="PS51832"/>
    </source>
</evidence>
<dbReference type="InterPro" id="IPR003607">
    <property type="entry name" value="HD/PDEase_dom"/>
</dbReference>